<evidence type="ECO:0000259" key="1">
    <source>
        <dbReference type="Pfam" id="PF00534"/>
    </source>
</evidence>
<reference evidence="3 4" key="1">
    <citation type="submission" date="2020-10" db="EMBL/GenBank/DDBJ databases">
        <title>Mucilaginibacter mali sp. nov., isolated from rhizosphere soil of apple orchard.</title>
        <authorList>
            <person name="Lee J.-S."/>
            <person name="Kim H.S."/>
            <person name="Kim J.-S."/>
        </authorList>
    </citation>
    <scope>NUCLEOTIDE SEQUENCE [LARGE SCALE GENOMIC DNA]</scope>
    <source>
        <strain evidence="3 4">KCTC 23157</strain>
    </source>
</reference>
<evidence type="ECO:0000313" key="4">
    <source>
        <dbReference type="Proteomes" id="UP000632774"/>
    </source>
</evidence>
<dbReference type="PANTHER" id="PTHR12526:SF637">
    <property type="entry name" value="GLYCOSYLTRANSFERASE EPSF-RELATED"/>
    <property type="match status" value="1"/>
</dbReference>
<dbReference type="EMBL" id="JADFFM010000001">
    <property type="protein sequence ID" value="MBE9664990.1"/>
    <property type="molecule type" value="Genomic_DNA"/>
</dbReference>
<evidence type="ECO:0000313" key="3">
    <source>
        <dbReference type="EMBL" id="MBE9664990.1"/>
    </source>
</evidence>
<dbReference type="SUPFAM" id="SSF53756">
    <property type="entry name" value="UDP-Glycosyltransferase/glycogen phosphorylase"/>
    <property type="match status" value="1"/>
</dbReference>
<dbReference type="RefSeq" id="WP_194104409.1">
    <property type="nucleotide sequence ID" value="NZ_JADFFM010000001.1"/>
</dbReference>
<dbReference type="Pfam" id="PF00534">
    <property type="entry name" value="Glycos_transf_1"/>
    <property type="match status" value="1"/>
</dbReference>
<dbReference type="Gene3D" id="3.40.50.2000">
    <property type="entry name" value="Glycogen Phosphorylase B"/>
    <property type="match status" value="2"/>
</dbReference>
<keyword evidence="4" id="KW-1185">Reference proteome</keyword>
<organism evidence="3 4">
    <name type="scientific">Mucilaginibacter boryungensis</name>
    <dbReference type="NCBI Taxonomy" id="768480"/>
    <lineage>
        <taxon>Bacteria</taxon>
        <taxon>Pseudomonadati</taxon>
        <taxon>Bacteroidota</taxon>
        <taxon>Sphingobacteriia</taxon>
        <taxon>Sphingobacteriales</taxon>
        <taxon>Sphingobacteriaceae</taxon>
        <taxon>Mucilaginibacter</taxon>
    </lineage>
</organism>
<dbReference type="Proteomes" id="UP000632774">
    <property type="component" value="Unassembled WGS sequence"/>
</dbReference>
<protein>
    <submittedName>
        <fullName evidence="3">Glycosyltransferase family 4 protein</fullName>
    </submittedName>
</protein>
<dbReference type="InterPro" id="IPR001296">
    <property type="entry name" value="Glyco_trans_1"/>
</dbReference>
<dbReference type="CDD" id="cd03825">
    <property type="entry name" value="GT4_WcaC-like"/>
    <property type="match status" value="1"/>
</dbReference>
<name>A0ABR9XD55_9SPHI</name>
<evidence type="ECO:0000259" key="2">
    <source>
        <dbReference type="Pfam" id="PF13439"/>
    </source>
</evidence>
<gene>
    <name evidence="3" type="ORF">IRJ18_01370</name>
</gene>
<sequence>MKVTLINTSDAGGGAPAACMRLLKALQFRQVDTHLLVQKKQTGGDRVYPTATGIWAKLRATYNFFAERIPFIVFDADTKWVRFAFSTAKRGTDISGEALVKNADLLHLHWINQGFLSTNDLIRLVRLGKPVVWTLHDMWAFTGGCHYAGDCNHFLHQCGYCWMLKDPDAKDLSNKGWLRKMHLLSDTESIVFVTCSNWLADTARQSSLLKGYRIEAIPNPIDTEIFSPKNNNVTRQKWGIPPHKKIILFGAANIMDRRKGIVYLIEALEKLRDTYTDEVEIVIFGKNKLFDVTVLPFKVYELNVINSQYDIAELYSLADVFVTPAIEDNLPNTVMEALACGTPVVAFNTGGIPDMVDHLQNGYLAEYKSSADFAAGIRFVLDSSNAQTLAVNARNKVLQNFTNEIVADKYIALYKSLL</sequence>
<feature type="domain" description="Glycosyltransferase subfamily 4-like N-terminal" evidence="2">
    <location>
        <begin position="13"/>
        <end position="224"/>
    </location>
</feature>
<dbReference type="InterPro" id="IPR028098">
    <property type="entry name" value="Glyco_trans_4-like_N"/>
</dbReference>
<comment type="caution">
    <text evidence="3">The sequence shown here is derived from an EMBL/GenBank/DDBJ whole genome shotgun (WGS) entry which is preliminary data.</text>
</comment>
<proteinExistence type="predicted"/>
<accession>A0ABR9XD55</accession>
<dbReference type="Pfam" id="PF13439">
    <property type="entry name" value="Glyco_transf_4"/>
    <property type="match status" value="1"/>
</dbReference>
<feature type="domain" description="Glycosyl transferase family 1" evidence="1">
    <location>
        <begin position="234"/>
        <end position="387"/>
    </location>
</feature>
<dbReference type="PANTHER" id="PTHR12526">
    <property type="entry name" value="GLYCOSYLTRANSFERASE"/>
    <property type="match status" value="1"/>
</dbReference>